<organism evidence="2 3">
    <name type="scientific">Paenibacillus ferrarius</name>
    <dbReference type="NCBI Taxonomy" id="1469647"/>
    <lineage>
        <taxon>Bacteria</taxon>
        <taxon>Bacillati</taxon>
        <taxon>Bacillota</taxon>
        <taxon>Bacilli</taxon>
        <taxon>Bacillales</taxon>
        <taxon>Paenibacillaceae</taxon>
        <taxon>Paenibacillus</taxon>
    </lineage>
</organism>
<dbReference type="Gene3D" id="1.20.200.10">
    <property type="entry name" value="Fumarase/aspartase (Central domain)"/>
    <property type="match status" value="1"/>
</dbReference>
<evidence type="ECO:0000256" key="1">
    <source>
        <dbReference type="ARBA" id="ARBA00023239"/>
    </source>
</evidence>
<dbReference type="EMBL" id="MBTG01000012">
    <property type="protein sequence ID" value="OPH57809.1"/>
    <property type="molecule type" value="Genomic_DNA"/>
</dbReference>
<keyword evidence="1 2" id="KW-0456">Lyase</keyword>
<evidence type="ECO:0000313" key="2">
    <source>
        <dbReference type="EMBL" id="OPH57809.1"/>
    </source>
</evidence>
<dbReference type="OrthoDB" id="9806955at2"/>
<dbReference type="RefSeq" id="WP_079413409.1">
    <property type="nucleotide sequence ID" value="NZ_MBTG01000012.1"/>
</dbReference>
<reference evidence="3" key="1">
    <citation type="submission" date="2016-07" db="EMBL/GenBank/DDBJ databases">
        <authorList>
            <person name="Florea S."/>
            <person name="Webb J.S."/>
            <person name="Jaromczyk J."/>
            <person name="Schardl C.L."/>
        </authorList>
    </citation>
    <scope>NUCLEOTIDE SEQUENCE [LARGE SCALE GENOMIC DNA]</scope>
    <source>
        <strain evidence="3">CY1</strain>
    </source>
</reference>
<dbReference type="InterPro" id="IPR001106">
    <property type="entry name" value="Aromatic_Lyase"/>
</dbReference>
<dbReference type="GO" id="GO:0016841">
    <property type="term" value="F:ammonia-lyase activity"/>
    <property type="evidence" value="ECO:0007669"/>
    <property type="project" value="UniProtKB-ARBA"/>
</dbReference>
<comment type="caution">
    <text evidence="2">The sequence shown here is derived from an EMBL/GenBank/DDBJ whole genome shotgun (WGS) entry which is preliminary data.</text>
</comment>
<gene>
    <name evidence="2" type="ORF">BC351_04735</name>
</gene>
<dbReference type="InterPro" id="IPR008948">
    <property type="entry name" value="L-Aspartase-like"/>
</dbReference>
<protein>
    <submittedName>
        <fullName evidence="2">Phenylalanine ammonia-lyase</fullName>
    </submittedName>
</protein>
<evidence type="ECO:0000313" key="3">
    <source>
        <dbReference type="Proteomes" id="UP000190626"/>
    </source>
</evidence>
<dbReference type="Pfam" id="PF00221">
    <property type="entry name" value="Lyase_aromatic"/>
    <property type="match status" value="1"/>
</dbReference>
<dbReference type="STRING" id="1469647.BC351_04735"/>
<dbReference type="PANTHER" id="PTHR10362">
    <property type="entry name" value="HISTIDINE AMMONIA-LYASE"/>
    <property type="match status" value="1"/>
</dbReference>
<keyword evidence="3" id="KW-1185">Reference proteome</keyword>
<dbReference type="CDD" id="cd00332">
    <property type="entry name" value="PAL-HAL"/>
    <property type="match status" value="1"/>
</dbReference>
<name>A0A1V4HLC4_9BACL</name>
<proteinExistence type="predicted"/>
<accession>A0A1V4HLC4</accession>
<dbReference type="InterPro" id="IPR024083">
    <property type="entry name" value="Fumarase/histidase_N"/>
</dbReference>
<dbReference type="AlphaFoldDB" id="A0A1V4HLC4"/>
<dbReference type="Gene3D" id="1.10.275.10">
    <property type="entry name" value="Fumarase/aspartase (N-terminal domain)"/>
    <property type="match status" value="1"/>
</dbReference>
<dbReference type="Proteomes" id="UP000190626">
    <property type="component" value="Unassembled WGS sequence"/>
</dbReference>
<sequence length="513" mass="55325">MSQKTNQAILLTGNDLSIEDVYAVAEERAKVTIAEEAWELLHRSRQFILEISASDQPVYGFNRGVGLNKDRHIEAEAFEAYNRNLLYSHSAGIPPYASDAQVRAVLLVRLNSLLVGRTGVDPTIARQYADFLNCGIHPLLPLRGSVGAGDITLLAHIGLAFIGEGNVSYEGSNLSAAEAMARNGLLPVQLGPKDGLAIVSSNAVAAGTGALVLHACKELLELADLVYALSLEGLQGHVSPLDASVQRYRPYVGQALSAERVRTLLTGSGLWDHASASLQDPLSFRSASPIHGAALDSLRYVQAALQTHVNASDDNPCVLEEERRIVSCANFEPLTWVLGLEMLGIALSHVSKSSCYRTIKLGTPQFTGLSRFLAPNDQTLAFSTIQKTYTSLDAEIRHLSTPSSADYYSLAGDMEDHASNAPYVVNKLEQIIERLQYILAIEAIHAAQAIDLRSGIQLGIGTHAAYEELRTVVPFLDKDRSLSVDIQAALAKVKNGSLVKCARSAISKPFSES</sequence>
<dbReference type="SUPFAM" id="SSF48557">
    <property type="entry name" value="L-aspartase-like"/>
    <property type="match status" value="1"/>
</dbReference>